<protein>
    <recommendedName>
        <fullName evidence="7">TCP domain-containing protein</fullName>
    </recommendedName>
</protein>
<dbReference type="InterPro" id="IPR005333">
    <property type="entry name" value="Transcription_factor_TCP"/>
</dbReference>
<evidence type="ECO:0000256" key="5">
    <source>
        <dbReference type="ARBA" id="ARBA00023242"/>
    </source>
</evidence>
<dbReference type="EMBL" id="CAUOFW020001725">
    <property type="protein sequence ID" value="CAK9148196.1"/>
    <property type="molecule type" value="Genomic_DNA"/>
</dbReference>
<name>A0ABC8RVR1_9AQUA</name>
<organism evidence="8 9">
    <name type="scientific">Ilex paraguariensis</name>
    <name type="common">yerba mate</name>
    <dbReference type="NCBI Taxonomy" id="185542"/>
    <lineage>
        <taxon>Eukaryota</taxon>
        <taxon>Viridiplantae</taxon>
        <taxon>Streptophyta</taxon>
        <taxon>Embryophyta</taxon>
        <taxon>Tracheophyta</taxon>
        <taxon>Spermatophyta</taxon>
        <taxon>Magnoliopsida</taxon>
        <taxon>eudicotyledons</taxon>
        <taxon>Gunneridae</taxon>
        <taxon>Pentapetalae</taxon>
        <taxon>asterids</taxon>
        <taxon>campanulids</taxon>
        <taxon>Aquifoliales</taxon>
        <taxon>Aquifoliaceae</taxon>
        <taxon>Ilex</taxon>
    </lineage>
</organism>
<reference evidence="8 9" key="1">
    <citation type="submission" date="2024-02" db="EMBL/GenBank/DDBJ databases">
        <authorList>
            <person name="Vignale AGUSTIN F."/>
            <person name="Sosa J E."/>
            <person name="Modenutti C."/>
        </authorList>
    </citation>
    <scope>NUCLEOTIDE SEQUENCE [LARGE SCALE GENOMIC DNA]</scope>
</reference>
<keyword evidence="3" id="KW-0238">DNA-binding</keyword>
<proteinExistence type="predicted"/>
<evidence type="ECO:0000256" key="6">
    <source>
        <dbReference type="SAM" id="MobiDB-lite"/>
    </source>
</evidence>
<feature type="compositionally biased region" description="Polar residues" evidence="6">
    <location>
        <begin position="47"/>
        <end position="58"/>
    </location>
</feature>
<evidence type="ECO:0000313" key="8">
    <source>
        <dbReference type="EMBL" id="CAK9148196.1"/>
    </source>
</evidence>
<dbReference type="PROSITE" id="PS51369">
    <property type="entry name" value="TCP"/>
    <property type="match status" value="1"/>
</dbReference>
<comment type="caution">
    <text evidence="8">The sequence shown here is derived from an EMBL/GenBank/DDBJ whole genome shotgun (WGS) entry which is preliminary data.</text>
</comment>
<keyword evidence="4" id="KW-0804">Transcription</keyword>
<dbReference type="Proteomes" id="UP001642360">
    <property type="component" value="Unassembled WGS sequence"/>
</dbReference>
<keyword evidence="5" id="KW-0539">Nucleus</keyword>
<sequence length="487" mass="54989">MHAHLFIHSDNFTVLVLAFAASREFLAASLFLPFITYSKAVPKLEEGSSNLDYPSNQEPLLDEEDQAKEEEEKEEEDDHEDGQHKATQQWFHGHNHQQQRNHYGKTIDTHQAKWPNFFSTCSNLAFEHKNKRYETLGGGMQEGLGQAPPKLRLKRKKGDVVDIHGGRIVRSTGRKDRHSKVCTAKGPKDRRVRLSANTAIQFYDVQDRLGCDRPSKAIDWLMQEAKAAIDALNELPARDYYPLRHDDPSYTTEPVHQHQQLELHLEEHSPNHIHHQTQQESEFTYSEYEIHDQQQSGGNPIGGFGFFSTTGGSAPSSSIDFHHHHHPGDQISRIKSQNQGFSLSFLPFQDEPICLHHHSSPFHSTDHQQGLFTSSTPLDFNVTTEMGHFPVSNSGNAGGIKGFVFDSMPPGLGQNQLFWQREPLQSSSFPSIHTPMKILDSNVSFTSNFSSGENSEFSVLLGIQSQEKENPVSNKPSSAITLLHYQD</sequence>
<evidence type="ECO:0000256" key="2">
    <source>
        <dbReference type="ARBA" id="ARBA00023015"/>
    </source>
</evidence>
<dbReference type="Pfam" id="PF03634">
    <property type="entry name" value="TCP"/>
    <property type="match status" value="1"/>
</dbReference>
<feature type="region of interest" description="Disordered" evidence="6">
    <location>
        <begin position="46"/>
        <end position="87"/>
    </location>
</feature>
<comment type="subcellular location">
    <subcellularLocation>
        <location evidence="1">Nucleus</location>
    </subcellularLocation>
</comment>
<dbReference type="AlphaFoldDB" id="A0ABC8RVR1"/>
<accession>A0ABC8RVR1</accession>
<evidence type="ECO:0000259" key="7">
    <source>
        <dbReference type="PROSITE" id="PS51369"/>
    </source>
</evidence>
<gene>
    <name evidence="8" type="ORF">ILEXP_LOCUS16122</name>
</gene>
<dbReference type="InterPro" id="IPR017887">
    <property type="entry name" value="TF_TCP_subgr"/>
</dbReference>
<feature type="compositionally biased region" description="Acidic residues" evidence="6">
    <location>
        <begin position="60"/>
        <end position="80"/>
    </location>
</feature>
<dbReference type="PANTHER" id="PTHR31072">
    <property type="entry name" value="TRANSCRIPTION FACTOR TCP4-RELATED"/>
    <property type="match status" value="1"/>
</dbReference>
<feature type="domain" description="TCP" evidence="7">
    <location>
        <begin position="174"/>
        <end position="232"/>
    </location>
</feature>
<evidence type="ECO:0000313" key="9">
    <source>
        <dbReference type="Proteomes" id="UP001642360"/>
    </source>
</evidence>
<evidence type="ECO:0000256" key="3">
    <source>
        <dbReference type="ARBA" id="ARBA00023125"/>
    </source>
</evidence>
<dbReference type="GO" id="GO:0003677">
    <property type="term" value="F:DNA binding"/>
    <property type="evidence" value="ECO:0007669"/>
    <property type="project" value="UniProtKB-KW"/>
</dbReference>
<evidence type="ECO:0000256" key="1">
    <source>
        <dbReference type="ARBA" id="ARBA00004123"/>
    </source>
</evidence>
<keyword evidence="2" id="KW-0805">Transcription regulation</keyword>
<dbReference type="PANTHER" id="PTHR31072:SF240">
    <property type="entry name" value="TRANSCRIPTION FACTOR TCP10"/>
    <property type="match status" value="1"/>
</dbReference>
<evidence type="ECO:0000256" key="4">
    <source>
        <dbReference type="ARBA" id="ARBA00023163"/>
    </source>
</evidence>
<keyword evidence="9" id="KW-1185">Reference proteome</keyword>
<dbReference type="GO" id="GO:0005634">
    <property type="term" value="C:nucleus"/>
    <property type="evidence" value="ECO:0007669"/>
    <property type="project" value="UniProtKB-SubCell"/>
</dbReference>